<feature type="transmembrane region" description="Helical" evidence="1">
    <location>
        <begin position="7"/>
        <end position="26"/>
    </location>
</feature>
<evidence type="ECO:0008006" key="4">
    <source>
        <dbReference type="Google" id="ProtNLM"/>
    </source>
</evidence>
<protein>
    <recommendedName>
        <fullName evidence="4">YitT family protein</fullName>
    </recommendedName>
</protein>
<reference evidence="2 3" key="1">
    <citation type="submission" date="2017-07" db="EMBL/GenBank/DDBJ databases">
        <title>Virgibacillus sp. LM2416.</title>
        <authorList>
            <person name="Tak E.J."/>
            <person name="Bae J.-W."/>
        </authorList>
    </citation>
    <scope>NUCLEOTIDE SEQUENCE [LARGE SCALE GENOMIC DNA]</scope>
    <source>
        <strain evidence="2 3">LM2416</strain>
    </source>
</reference>
<evidence type="ECO:0000313" key="3">
    <source>
        <dbReference type="Proteomes" id="UP000198312"/>
    </source>
</evidence>
<dbReference type="AlphaFoldDB" id="A0A220TYH0"/>
<feature type="transmembrane region" description="Helical" evidence="1">
    <location>
        <begin position="160"/>
        <end position="181"/>
    </location>
</feature>
<keyword evidence="1" id="KW-1133">Transmembrane helix</keyword>
<evidence type="ECO:0000313" key="2">
    <source>
        <dbReference type="EMBL" id="ASK61034.1"/>
    </source>
</evidence>
<dbReference type="EMBL" id="CP022315">
    <property type="protein sequence ID" value="ASK61034.1"/>
    <property type="molecule type" value="Genomic_DNA"/>
</dbReference>
<dbReference type="PANTHER" id="PTHR40078:SF1">
    <property type="entry name" value="INTEGRAL MEMBRANE PROTEIN"/>
    <property type="match status" value="1"/>
</dbReference>
<proteinExistence type="predicted"/>
<dbReference type="InterPro" id="IPR038750">
    <property type="entry name" value="YczE/YyaS-like"/>
</dbReference>
<keyword evidence="1" id="KW-0812">Transmembrane</keyword>
<feature type="transmembrane region" description="Helical" evidence="1">
    <location>
        <begin position="100"/>
        <end position="124"/>
    </location>
</feature>
<evidence type="ECO:0000256" key="1">
    <source>
        <dbReference type="SAM" id="Phobius"/>
    </source>
</evidence>
<keyword evidence="3" id="KW-1185">Reference proteome</keyword>
<dbReference type="OrthoDB" id="154912at2"/>
<dbReference type="Proteomes" id="UP000198312">
    <property type="component" value="Chromosome"/>
</dbReference>
<dbReference type="Pfam" id="PF19700">
    <property type="entry name" value="DUF6198"/>
    <property type="match status" value="1"/>
</dbReference>
<organism evidence="2 3">
    <name type="scientific">Virgibacillus phasianinus</name>
    <dbReference type="NCBI Taxonomy" id="2017483"/>
    <lineage>
        <taxon>Bacteria</taxon>
        <taxon>Bacillati</taxon>
        <taxon>Bacillota</taxon>
        <taxon>Bacilli</taxon>
        <taxon>Bacillales</taxon>
        <taxon>Bacillaceae</taxon>
        <taxon>Virgibacillus</taxon>
    </lineage>
</organism>
<dbReference type="KEGG" id="vil:CFK37_01810"/>
<feature type="transmembrane region" description="Helical" evidence="1">
    <location>
        <begin position="75"/>
        <end position="94"/>
    </location>
</feature>
<feature type="transmembrane region" description="Helical" evidence="1">
    <location>
        <begin position="46"/>
        <end position="68"/>
    </location>
</feature>
<gene>
    <name evidence="2" type="ORF">CFK37_01810</name>
</gene>
<accession>A0A220TYH0</accession>
<name>A0A220TYH0_9BACI</name>
<keyword evidence="1" id="KW-0472">Membrane</keyword>
<sequence>MNYVMRWAIFVVGLMFFSLGISVTINVQHLGIHPWDVLNVGLYEKYGFTIGTWNIVCGIILVIISYILDKRYIKLGTFLNALLVGSFVDLFLWLDFLPGAAHTWVDVVILLIGIIFMGFGGGMYNAAGVGSGPRDGFMLSISDKTGFPIRRVRIVTETSVLLIGLLLGGPVFIFTFLFTFIQSPLFQYFFLKISALLNHMEKPSDENKKAKSAG</sequence>
<dbReference type="PANTHER" id="PTHR40078">
    <property type="entry name" value="INTEGRAL MEMBRANE PROTEIN-RELATED"/>
    <property type="match status" value="1"/>
</dbReference>